<keyword evidence="3" id="KW-1185">Reference proteome</keyword>
<reference evidence="2 3" key="1">
    <citation type="journal article" date="2023" name="G3 (Bethesda)">
        <title>A chromosome-level genome assembly of Zasmidium syzygii isolated from banana leaves.</title>
        <authorList>
            <person name="van Westerhoven A.C."/>
            <person name="Mehrabi R."/>
            <person name="Talebi R."/>
            <person name="Steentjes M.B.F."/>
            <person name="Corcolon B."/>
            <person name="Chong P.A."/>
            <person name="Kema G.H.J."/>
            <person name="Seidl M.F."/>
        </authorList>
    </citation>
    <scope>NUCLEOTIDE SEQUENCE [LARGE SCALE GENOMIC DNA]</scope>
    <source>
        <strain evidence="2 3">P124</strain>
    </source>
</reference>
<protein>
    <recommendedName>
        <fullName evidence="1">Metallo-beta-lactamase domain-containing protein</fullName>
    </recommendedName>
</protein>
<dbReference type="InterPro" id="IPR036866">
    <property type="entry name" value="RibonucZ/Hydroxyglut_hydro"/>
</dbReference>
<dbReference type="Gene3D" id="3.60.15.10">
    <property type="entry name" value="Ribonuclease Z/Hydroxyacylglutathione hydrolase-like"/>
    <property type="match status" value="1"/>
</dbReference>
<dbReference type="SMART" id="SM00849">
    <property type="entry name" value="Lactamase_B"/>
    <property type="match status" value="1"/>
</dbReference>
<dbReference type="PANTHER" id="PTHR36839:SF1">
    <property type="entry name" value="METALLO-BETA-LACTAMASE FAMILY PROTEIN (AFU_ORTHOLOGUE AFUA_5G12770)"/>
    <property type="match status" value="1"/>
</dbReference>
<comment type="caution">
    <text evidence="2">The sequence shown here is derived from an EMBL/GenBank/DDBJ whole genome shotgun (WGS) entry which is preliminary data.</text>
</comment>
<name>A0ABR0ECI4_ZASCE</name>
<accession>A0ABR0ECI4</accession>
<proteinExistence type="predicted"/>
<organism evidence="2 3">
    <name type="scientific">Zasmidium cellare</name>
    <name type="common">Wine cellar mold</name>
    <name type="synonym">Racodium cellare</name>
    <dbReference type="NCBI Taxonomy" id="395010"/>
    <lineage>
        <taxon>Eukaryota</taxon>
        <taxon>Fungi</taxon>
        <taxon>Dikarya</taxon>
        <taxon>Ascomycota</taxon>
        <taxon>Pezizomycotina</taxon>
        <taxon>Dothideomycetes</taxon>
        <taxon>Dothideomycetidae</taxon>
        <taxon>Mycosphaerellales</taxon>
        <taxon>Mycosphaerellaceae</taxon>
        <taxon>Zasmidium</taxon>
    </lineage>
</organism>
<evidence type="ECO:0000259" key="1">
    <source>
        <dbReference type="SMART" id="SM00849"/>
    </source>
</evidence>
<dbReference type="EMBL" id="JAXOVC010000007">
    <property type="protein sequence ID" value="KAK4498773.1"/>
    <property type="molecule type" value="Genomic_DNA"/>
</dbReference>
<gene>
    <name evidence="2" type="ORF">PRZ48_009283</name>
</gene>
<feature type="domain" description="Metallo-beta-lactamase" evidence="1">
    <location>
        <begin position="80"/>
        <end position="240"/>
    </location>
</feature>
<dbReference type="Proteomes" id="UP001305779">
    <property type="component" value="Unassembled WGS sequence"/>
</dbReference>
<evidence type="ECO:0000313" key="2">
    <source>
        <dbReference type="EMBL" id="KAK4498773.1"/>
    </source>
</evidence>
<dbReference type="SUPFAM" id="SSF56281">
    <property type="entry name" value="Metallo-hydrolase/oxidoreductase"/>
    <property type="match status" value="1"/>
</dbReference>
<sequence length="292" mass="32754">MQTSEDLLICTACGTQFDIPASNPPKGCRICDDPRQFVPPTGQTWTSLAQMRGKYHNVFTPDAVDKRMTSITTEPKFGIGQRCILLETAAGNVLWDCIAYLDEETVDFIKGKGGLKAIVISHPHYYTTHLDWARTFGCPVYVAVDDEEWFNRKDGEGVRRLFEGVTESVLEGVVAIKTGGHFPGSLVLLWDKKLFIADTLVTVPSALYHVDRPPGTTSFSFMWSIPNMIPLPPSELHKMWKAMQPFDFESTHGAFTGLDVRDKNIKARVLESMKIQARNEGWEDVAILKEKL</sequence>
<dbReference type="InterPro" id="IPR001279">
    <property type="entry name" value="Metallo-B-lactamas"/>
</dbReference>
<evidence type="ECO:0000313" key="3">
    <source>
        <dbReference type="Proteomes" id="UP001305779"/>
    </source>
</evidence>
<dbReference type="PANTHER" id="PTHR36839">
    <property type="entry name" value="METALLO-BETA-LACTAMASE FAMILY PROTEIN (AFU_ORTHOLOGUE AFUA_5G12770)"/>
    <property type="match status" value="1"/>
</dbReference>